<dbReference type="GO" id="GO:0004803">
    <property type="term" value="F:transposase activity"/>
    <property type="evidence" value="ECO:0007669"/>
    <property type="project" value="InterPro"/>
</dbReference>
<accession>C6BFC5</accession>
<protein>
    <recommendedName>
        <fullName evidence="2">Transposase IS200-like domain-containing protein</fullName>
    </recommendedName>
</protein>
<dbReference type="Gene3D" id="3.30.70.1290">
    <property type="entry name" value="Transposase IS200-like"/>
    <property type="match status" value="1"/>
</dbReference>
<dbReference type="PANTHER" id="PTHR34322:SF2">
    <property type="entry name" value="TRANSPOSASE IS200-LIKE DOMAIN-CONTAINING PROTEIN"/>
    <property type="match status" value="1"/>
</dbReference>
<dbReference type="GO" id="GO:0003677">
    <property type="term" value="F:DNA binding"/>
    <property type="evidence" value="ECO:0007669"/>
    <property type="project" value="InterPro"/>
</dbReference>
<feature type="region of interest" description="Disordered" evidence="1">
    <location>
        <begin position="225"/>
        <end position="250"/>
    </location>
</feature>
<feature type="domain" description="Transposase IS200-like" evidence="2">
    <location>
        <begin position="18"/>
        <end position="133"/>
    </location>
</feature>
<dbReference type="EMBL" id="CP001644">
    <property type="protein sequence ID" value="ACS64167.1"/>
    <property type="molecule type" value="Genomic_DNA"/>
</dbReference>
<sequence>MALFSTRFSMARLPRLSPIDVPVHVLQRGNNRQTVFRGDDDYAFYLDTLRMAAREHDFAIHGFSLMPNHVHLVGTPKVADSLSRTLQAVGRRYTRYFNAAADRSGTLWEGRFRSTVLDPAEWVLPILLYVESNAVRAGLVSTPEEDRWSTYRHHVGIQSIPWVSDHFCYWRLGNTPFERQSRYRTLWHEGLGSDQFAQIRQHVHSGWPLGNEAFLATLARTGGRRVAPLPKGRPPRQTTAVEAEGSARTE</sequence>
<dbReference type="SMART" id="SM01321">
    <property type="entry name" value="Y1_Tnp"/>
    <property type="match status" value="1"/>
</dbReference>
<dbReference type="InterPro" id="IPR036515">
    <property type="entry name" value="Transposase_17_sf"/>
</dbReference>
<dbReference type="GO" id="GO:0006313">
    <property type="term" value="P:DNA transposition"/>
    <property type="evidence" value="ECO:0007669"/>
    <property type="project" value="InterPro"/>
</dbReference>
<dbReference type="InterPro" id="IPR002686">
    <property type="entry name" value="Transposase_17"/>
</dbReference>
<dbReference type="Pfam" id="PF01797">
    <property type="entry name" value="Y1_Tnp"/>
    <property type="match status" value="1"/>
</dbReference>
<dbReference type="AlphaFoldDB" id="C6BFC5"/>
<dbReference type="SUPFAM" id="SSF143422">
    <property type="entry name" value="Transposase IS200-like"/>
    <property type="match status" value="1"/>
</dbReference>
<dbReference type="KEGG" id="rpf:Rpic12D_2897"/>
<reference evidence="3" key="1">
    <citation type="submission" date="2009-06" db="EMBL/GenBank/DDBJ databases">
        <title>Complete sequence chromosome 1 of Ralstonia pickettii 12D.</title>
        <authorList>
            <consortium name="US DOE Joint Genome Institute"/>
            <person name="Lucas S."/>
            <person name="Copeland A."/>
            <person name="Lapidus A."/>
            <person name="Glavina del Rio T."/>
            <person name="Dalin E."/>
            <person name="Tice H."/>
            <person name="Bruce D."/>
            <person name="Goodwin L."/>
            <person name="Pitluck S."/>
            <person name="Sims D."/>
            <person name="Meincke L."/>
            <person name="Brettin T."/>
            <person name="Detter J.C."/>
            <person name="Han C."/>
            <person name="Larimer F."/>
            <person name="Land M."/>
            <person name="Hauser L."/>
            <person name="Kyrpides N."/>
            <person name="Ovchinnikova G."/>
            <person name="Marsh T."/>
            <person name="Richardson P."/>
        </authorList>
    </citation>
    <scope>NUCLEOTIDE SEQUENCE [LARGE SCALE GENOMIC DNA]</scope>
    <source>
        <strain evidence="3">12D</strain>
    </source>
</reference>
<evidence type="ECO:0000259" key="2">
    <source>
        <dbReference type="SMART" id="SM01321"/>
    </source>
</evidence>
<dbReference type="HOGENOM" id="CLU_068226_1_2_4"/>
<evidence type="ECO:0000313" key="3">
    <source>
        <dbReference type="EMBL" id="ACS64167.1"/>
    </source>
</evidence>
<evidence type="ECO:0000256" key="1">
    <source>
        <dbReference type="SAM" id="MobiDB-lite"/>
    </source>
</evidence>
<proteinExistence type="predicted"/>
<name>C6BFC5_RALP1</name>
<dbReference type="STRING" id="428406.Rpic12D_2897"/>
<gene>
    <name evidence="3" type="ordered locus">Rpic12D_2897</name>
</gene>
<dbReference type="PANTHER" id="PTHR34322">
    <property type="entry name" value="TRANSPOSASE, Y1_TNP DOMAIN-CONTAINING"/>
    <property type="match status" value="1"/>
</dbReference>
<organism evidence="3">
    <name type="scientific">Ralstonia pickettii (strain 12D)</name>
    <dbReference type="NCBI Taxonomy" id="428406"/>
    <lineage>
        <taxon>Bacteria</taxon>
        <taxon>Pseudomonadati</taxon>
        <taxon>Pseudomonadota</taxon>
        <taxon>Betaproteobacteria</taxon>
        <taxon>Burkholderiales</taxon>
        <taxon>Burkholderiaceae</taxon>
        <taxon>Ralstonia</taxon>
    </lineage>
</organism>